<dbReference type="Proteomes" id="UP001150062">
    <property type="component" value="Unassembled WGS sequence"/>
</dbReference>
<dbReference type="PANTHER" id="PTHR13587:SF7">
    <property type="entry name" value="INTEGRATOR COMPLEX SUBUNIT 3"/>
    <property type="match status" value="1"/>
</dbReference>
<sequence>MNTLKLRIFDLKPLDHEEEIELHWINCYEKVQKQITSHPKNQREEILRSEINKSTQYEQTVYCALLFILISMPESFDQIVRISREFSLFEVEQVELLLLELMRQIRGSDTSEENIKLNTDLLDILVNVNEKWLFAPKNQMLVSVSCYTFLRLITDHHSNQRFHSLATKETNYILKLFKNKKKECYSIGRDLIRLLQNLHTNRAFKPIWDELLTLKPNSDHEYFIDDILNIPTPRIYLQSRITPKMETQLLYLLQHVNLGNQRRYQLWFSNNFLSVQSQIGNKIQNVREGVAVDIARFLLSTFNNKEIKFQYGMTTRWALIGWLLTSIKSHSTETRLKCALFYDLFFFTPGRDNLQVIEPTIELMIISIVKYRNITENLMKFVNNCEQWDPRPKKQTVINISRAFNYLIKSKIISFEKLSSLYKEETLDQNIRETFLEKFRNFFGVQGSNERKRKKPETKNLNLIKSGNSINNNNTIEKNLNNKTNQNNNNDNNNNTVNNIFFKNNKSSNNNNNVNKQNNNLNNYVETFDKKRTKFNQKKLSSANDEQNSLENKFKNSVKKVKVELSNETTKIFGSLILEIRTRLKNQQSNVIDSIDKLLKLLILNYNKIKNKKINEEIIKFIVIEVSNNGNDNKKEEENSFQIIFEHILKILFRDQILLKSRNIVQSILKQMFSYEIRVSIIAFVYYMKNRGRLTEYFQLFNSNDKILVTHFQKASQKYPKFVCESLIQCLEMNTPKINILFVGNLEVISFIISNFGPFEIDQLVKKLQLKRIRLLHSGSKFSNLKKLIQKSLENFDFFEQSNFFKLLVAEFSYRKMDIKNVVHLILIILQSVIKPNQFHKYNQLSNCLTNLLKEIEPDPALILLLLTFSPASSNSNMEIYNETDFVNISLLHWFKINQKKIDSIILNLQNNQEIKKNKNYLNLQNRLNSFIQIKSSFVKNF</sequence>
<evidence type="ECO:0000313" key="3">
    <source>
        <dbReference type="EMBL" id="KAJ6240831.1"/>
    </source>
</evidence>
<dbReference type="InterPro" id="IPR045334">
    <property type="entry name" value="INTS3"/>
</dbReference>
<proteinExistence type="predicted"/>
<evidence type="ECO:0000256" key="1">
    <source>
        <dbReference type="SAM" id="MobiDB-lite"/>
    </source>
</evidence>
<dbReference type="PANTHER" id="PTHR13587">
    <property type="entry name" value="INTEGRATOR COMPLEX SUBUNIT 3"/>
    <property type="match status" value="1"/>
</dbReference>
<feature type="compositionally biased region" description="Low complexity" evidence="1">
    <location>
        <begin position="460"/>
        <end position="520"/>
    </location>
</feature>
<protein>
    <submittedName>
        <fullName evidence="3">Integrator complex subunit 3</fullName>
    </submittedName>
</protein>
<accession>A0ABQ8Y7R7</accession>
<dbReference type="InterPro" id="IPR019333">
    <property type="entry name" value="INTS3_N"/>
</dbReference>
<organism evidence="3 4">
    <name type="scientific">Anaeramoeba flamelloides</name>
    <dbReference type="NCBI Taxonomy" id="1746091"/>
    <lineage>
        <taxon>Eukaryota</taxon>
        <taxon>Metamonada</taxon>
        <taxon>Anaeramoebidae</taxon>
        <taxon>Anaeramoeba</taxon>
    </lineage>
</organism>
<name>A0ABQ8Y7R7_9EUKA</name>
<dbReference type="EMBL" id="JAOAOG010000198">
    <property type="protein sequence ID" value="KAJ6240831.1"/>
    <property type="molecule type" value="Genomic_DNA"/>
</dbReference>
<evidence type="ECO:0000259" key="2">
    <source>
        <dbReference type="Pfam" id="PF10189"/>
    </source>
</evidence>
<feature type="region of interest" description="Disordered" evidence="1">
    <location>
        <begin position="447"/>
        <end position="520"/>
    </location>
</feature>
<keyword evidence="4" id="KW-1185">Reference proteome</keyword>
<evidence type="ECO:0000313" key="4">
    <source>
        <dbReference type="Proteomes" id="UP001150062"/>
    </source>
</evidence>
<dbReference type="Pfam" id="PF10189">
    <property type="entry name" value="Ints3_N"/>
    <property type="match status" value="1"/>
</dbReference>
<gene>
    <name evidence="3" type="ORF">M0813_23929</name>
</gene>
<comment type="caution">
    <text evidence="3">The sequence shown here is derived from an EMBL/GenBank/DDBJ whole genome shotgun (WGS) entry which is preliminary data.</text>
</comment>
<reference evidence="3" key="1">
    <citation type="submission" date="2022-08" db="EMBL/GenBank/DDBJ databases">
        <title>Novel sulfate-reducing endosymbionts in the free-living metamonad Anaeramoeba.</title>
        <authorList>
            <person name="Jerlstrom-Hultqvist J."/>
            <person name="Cepicka I."/>
            <person name="Gallot-Lavallee L."/>
            <person name="Salas-Leiva D."/>
            <person name="Curtis B.A."/>
            <person name="Zahonova K."/>
            <person name="Pipaliya S."/>
            <person name="Dacks J."/>
            <person name="Roger A.J."/>
        </authorList>
    </citation>
    <scope>NUCLEOTIDE SEQUENCE</scope>
    <source>
        <strain evidence="3">Schooner1</strain>
    </source>
</reference>
<feature type="domain" description="Integrator complex subunit 3 N-terminal" evidence="2">
    <location>
        <begin position="77"/>
        <end position="435"/>
    </location>
</feature>